<feature type="domain" description="ABM" evidence="4">
    <location>
        <begin position="358"/>
        <end position="446"/>
    </location>
</feature>
<dbReference type="GO" id="GO:0020037">
    <property type="term" value="F:heme binding"/>
    <property type="evidence" value="ECO:0007669"/>
    <property type="project" value="InterPro"/>
</dbReference>
<dbReference type="PANTHER" id="PTHR36843">
    <property type="entry name" value="HEME-DEPENDENT PEROXIDASE YWFI-RELATED"/>
    <property type="match status" value="1"/>
</dbReference>
<dbReference type="Pfam" id="PF03992">
    <property type="entry name" value="ABM"/>
    <property type="match status" value="1"/>
</dbReference>
<sequence>MLHDFRTVDWAAWQDTPAHRRERAIESAEAALGDAPATGDGDTAIFTIAGHEADLLVLHLRPTLDEIEQAERQFDRTPFGQFTEQSRSFVSVTEIGGYTSRDYFEDPESVDPGLERYMNSKLYPSIPEDVYVTFYPMAKRRDPEYNWYDTPMDERAEMMAEHGETGKGYAGTVTQYVTSAFGFDDWEWGVTLFSTEATALKEIVYEMRFDEATAKYGEFGSFFVGRRFPVGDLAAYMAGEAVPTDKADTAADEGESIRDSLAEEDVYAGQPHGEDVFAVALYSVADSDALAAEIDGLRENFEHYDTHVSTDVYRSRGEGPNAIVSIWDTQSAAETASGFLRDLPEIVGQPGDAPDGWGTMGMFYTVEPDHREAFLDTFDGVADTLADISGHRESDLLVNVADENDMFIASQWDSRRDAMDFFESEAFHETVATGREILADRPRHVFLA</sequence>
<dbReference type="NCBIfam" id="NF007124">
    <property type="entry name" value="PRK09565.1"/>
    <property type="match status" value="2"/>
</dbReference>
<dbReference type="PATRIC" id="fig|1855411.3.peg.1783"/>
<dbReference type="EMBL" id="CP016070">
    <property type="protein sequence ID" value="AOW80943.1"/>
    <property type="molecule type" value="Genomic_DNA"/>
</dbReference>
<evidence type="ECO:0000313" key="5">
    <source>
        <dbReference type="EMBL" id="AOW80943.1"/>
    </source>
</evidence>
<keyword evidence="2" id="KW-0479">Metal-binding</keyword>
<dbReference type="AlphaFoldDB" id="A0A1D8S6F5"/>
<evidence type="ECO:0000256" key="2">
    <source>
        <dbReference type="ARBA" id="ARBA00022723"/>
    </source>
</evidence>
<dbReference type="KEGG" id="halh:HTSR_1774"/>
<dbReference type="PROSITE" id="PS51725">
    <property type="entry name" value="ABM"/>
    <property type="match status" value="1"/>
</dbReference>
<dbReference type="GO" id="GO:0046872">
    <property type="term" value="F:metal ion binding"/>
    <property type="evidence" value="ECO:0007669"/>
    <property type="project" value="UniProtKB-KW"/>
</dbReference>
<accession>A0A1D8S6F5</accession>
<keyword evidence="3" id="KW-0408">Iron</keyword>
<dbReference type="Gene3D" id="3.30.70.100">
    <property type="match status" value="1"/>
</dbReference>
<dbReference type="Gene3D" id="3.30.70.1030">
    <property type="entry name" value="Apc35880, domain 1"/>
    <property type="match status" value="2"/>
</dbReference>
<evidence type="ECO:0000256" key="1">
    <source>
        <dbReference type="ARBA" id="ARBA00022617"/>
    </source>
</evidence>
<organism evidence="5 6">
    <name type="scientific">Halodesulfurarchaeum formicicum</name>
    <dbReference type="NCBI Taxonomy" id="1873524"/>
    <lineage>
        <taxon>Archaea</taxon>
        <taxon>Methanobacteriati</taxon>
        <taxon>Methanobacteriota</taxon>
        <taxon>Stenosarchaea group</taxon>
        <taxon>Halobacteria</taxon>
        <taxon>Halobacteriales</taxon>
        <taxon>Halobacteriaceae</taxon>
        <taxon>Halodesulfurarchaeum</taxon>
    </lineage>
</organism>
<dbReference type="Pfam" id="PF06778">
    <property type="entry name" value="Chlor_dismutase"/>
    <property type="match status" value="1"/>
</dbReference>
<proteinExistence type="predicted"/>
<dbReference type="STRING" id="1873524.HSR6_1840"/>
<dbReference type="InterPro" id="IPR010644">
    <property type="entry name" value="ChdC/CLD"/>
</dbReference>
<name>A0A1D8S6F5_9EURY</name>
<reference evidence="5 6" key="1">
    <citation type="submission" date="2016-06" db="EMBL/GenBank/DDBJ databases">
        <title>Discovery of anaerobic lithoheterotrophic haloarchaeon capable of sulfur respiration by hydrogen and formate.</title>
        <authorList>
            <person name="Sorokin D.Y."/>
            <person name="Kublanov I.V."/>
            <person name="Roman P."/>
            <person name="Sinninghe Damste J.S."/>
            <person name="Golyshin P.N."/>
            <person name="Rojo D."/>
            <person name="Ciordia S."/>
            <person name="Mena Md.C."/>
            <person name="Ferrer M."/>
            <person name="Smedile F."/>
            <person name="Messina E."/>
            <person name="La Cono V."/>
            <person name="Yakimov M.M."/>
        </authorList>
    </citation>
    <scope>NUCLEOTIDE SEQUENCE [LARGE SCALE GENOMIC DNA]</scope>
    <source>
        <strain evidence="5 6">HTSR1</strain>
    </source>
</reference>
<evidence type="ECO:0000313" key="6">
    <source>
        <dbReference type="Proteomes" id="UP000185608"/>
    </source>
</evidence>
<gene>
    <name evidence="5" type="ORF">HTSR_1774</name>
</gene>
<dbReference type="GO" id="GO:0016491">
    <property type="term" value="F:oxidoreductase activity"/>
    <property type="evidence" value="ECO:0007669"/>
    <property type="project" value="InterPro"/>
</dbReference>
<dbReference type="PANTHER" id="PTHR36843:SF1">
    <property type="entry name" value="COPROHEME DECARBOXYLASE"/>
    <property type="match status" value="1"/>
</dbReference>
<dbReference type="InterPro" id="IPR011008">
    <property type="entry name" value="Dimeric_a/b-barrel"/>
</dbReference>
<evidence type="ECO:0000256" key="3">
    <source>
        <dbReference type="ARBA" id="ARBA00023004"/>
    </source>
</evidence>
<protein>
    <submittedName>
        <fullName evidence="5">Chlorite dismutase</fullName>
    </submittedName>
</protein>
<dbReference type="SUPFAM" id="SSF54909">
    <property type="entry name" value="Dimeric alpha+beta barrel"/>
    <property type="match status" value="2"/>
</dbReference>
<dbReference type="Proteomes" id="UP000185608">
    <property type="component" value="Chromosome"/>
</dbReference>
<keyword evidence="1" id="KW-0349">Heme</keyword>
<evidence type="ECO:0000259" key="4">
    <source>
        <dbReference type="PROSITE" id="PS51725"/>
    </source>
</evidence>
<dbReference type="InterPro" id="IPR007138">
    <property type="entry name" value="ABM_dom"/>
</dbReference>
<dbReference type="NCBIfam" id="NF008913">
    <property type="entry name" value="PRK12276.1"/>
    <property type="match status" value="1"/>
</dbReference>